<dbReference type="PANTHER" id="PTHR17985:SF8">
    <property type="entry name" value="TRANSPORT AND GOLGI ORGANIZATION PROTEIN 2 HOMOLOG"/>
    <property type="match status" value="1"/>
</dbReference>
<evidence type="ECO:0000313" key="2">
    <source>
        <dbReference type="EMBL" id="KAJ8990064.1"/>
    </source>
</evidence>
<dbReference type="GO" id="GO:0005794">
    <property type="term" value="C:Golgi apparatus"/>
    <property type="evidence" value="ECO:0007669"/>
    <property type="project" value="TreeGrafter"/>
</dbReference>
<feature type="compositionally biased region" description="Basic and acidic residues" evidence="1">
    <location>
        <begin position="261"/>
        <end position="270"/>
    </location>
</feature>
<evidence type="ECO:0000256" key="1">
    <source>
        <dbReference type="SAM" id="MobiDB-lite"/>
    </source>
</evidence>
<dbReference type="PANTHER" id="PTHR17985">
    <property type="entry name" value="SER/THR-RICH PROTEIN T10 IN DGCR REGION"/>
    <property type="match status" value="1"/>
</dbReference>
<dbReference type="GO" id="GO:0007030">
    <property type="term" value="P:Golgi organization"/>
    <property type="evidence" value="ECO:0007669"/>
    <property type="project" value="TreeGrafter"/>
</dbReference>
<evidence type="ECO:0000313" key="3">
    <source>
        <dbReference type="Proteomes" id="UP001161757"/>
    </source>
</evidence>
<feature type="region of interest" description="Disordered" evidence="1">
    <location>
        <begin position="325"/>
        <end position="359"/>
    </location>
</feature>
<organism evidence="2 3">
    <name type="scientific">Exophiala dermatitidis</name>
    <name type="common">Black yeast-like fungus</name>
    <name type="synonym">Wangiella dermatitidis</name>
    <dbReference type="NCBI Taxonomy" id="5970"/>
    <lineage>
        <taxon>Eukaryota</taxon>
        <taxon>Fungi</taxon>
        <taxon>Dikarya</taxon>
        <taxon>Ascomycota</taxon>
        <taxon>Pezizomycotina</taxon>
        <taxon>Eurotiomycetes</taxon>
        <taxon>Chaetothyriomycetidae</taxon>
        <taxon>Chaetothyriales</taxon>
        <taxon>Herpotrichiellaceae</taxon>
        <taxon>Exophiala</taxon>
    </lineage>
</organism>
<dbReference type="AlphaFoldDB" id="A0AAN6ERX9"/>
<feature type="region of interest" description="Disordered" evidence="1">
    <location>
        <begin position="261"/>
        <end position="300"/>
    </location>
</feature>
<reference evidence="2" key="1">
    <citation type="submission" date="2023-01" db="EMBL/GenBank/DDBJ databases">
        <title>Exophiala dermititidis isolated from Cystic Fibrosis Patient.</title>
        <authorList>
            <person name="Kurbessoian T."/>
            <person name="Crocker A."/>
            <person name="Murante D."/>
            <person name="Hogan D.A."/>
            <person name="Stajich J.E."/>
        </authorList>
    </citation>
    <scope>NUCLEOTIDE SEQUENCE</scope>
    <source>
        <strain evidence="2">Ex8</strain>
    </source>
</reference>
<comment type="caution">
    <text evidence="2">The sequence shown here is derived from an EMBL/GenBank/DDBJ whole genome shotgun (WGS) entry which is preliminary data.</text>
</comment>
<dbReference type="Pfam" id="PF05742">
    <property type="entry name" value="TANGO2"/>
    <property type="match status" value="1"/>
</dbReference>
<dbReference type="EMBL" id="JAJGCB010000012">
    <property type="protein sequence ID" value="KAJ8990064.1"/>
    <property type="molecule type" value="Genomic_DNA"/>
</dbReference>
<feature type="compositionally biased region" description="Low complexity" evidence="1">
    <location>
        <begin position="277"/>
        <end position="293"/>
    </location>
</feature>
<dbReference type="GO" id="GO:0009306">
    <property type="term" value="P:protein secretion"/>
    <property type="evidence" value="ECO:0007669"/>
    <property type="project" value="TreeGrafter"/>
</dbReference>
<proteinExistence type="predicted"/>
<accession>A0AAN6ERX9</accession>
<dbReference type="InterPro" id="IPR008551">
    <property type="entry name" value="TANGO2"/>
</dbReference>
<name>A0AAN6ERX9_EXODE</name>
<sequence>MCIALISTAHPAYSLILIDNRDEYLNRPTDPARWWPEPHSHVLGGRDMQREVHGTWLGVTKDGKIAVLTNYREDTIPPPCAISRGAIIKKFLVEDVGPVEEFVENVVDTGIAKDAGGFSLVCGYIGDKLAVISNRAESQSQVPWIAGDVVQTVGLSNSAFSDRSWKKVRLGEELMLHTIRHCVENNETEDQLIHRFLDLLSHETLPREGKSEEDGLEAYIQDLRETIYVPPLGRKDMNSPVLTDDELRAARLREKLEVIEEKDIVGDDHSRHHNNTHTHNQSNSHSQPQSQPQIPGVTSGIYGTQKQTVVLADKAGNVRFFERTLFDENSDPIPAGQGDVDVTFKLERPPKSKSNGNVD</sequence>
<protein>
    <submittedName>
        <fullName evidence="2">Uncharacterized protein</fullName>
    </submittedName>
</protein>
<dbReference type="Proteomes" id="UP001161757">
    <property type="component" value="Unassembled WGS sequence"/>
</dbReference>
<gene>
    <name evidence="2" type="ORF">HRR80_006197</name>
</gene>